<dbReference type="Pfam" id="PF07756">
    <property type="entry name" value="DUF1612"/>
    <property type="match status" value="1"/>
</dbReference>
<dbReference type="Proteomes" id="UP000532373">
    <property type="component" value="Unassembled WGS sequence"/>
</dbReference>
<protein>
    <recommendedName>
        <fullName evidence="6">HTH DNA binding domain-containing protein</fullName>
    </recommendedName>
</protein>
<accession>A0A8E2BG14</accession>
<proteinExistence type="predicted"/>
<reference evidence="4 5" key="1">
    <citation type="submission" date="2020-08" db="EMBL/GenBank/DDBJ databases">
        <title>Genomic Encyclopedia of Type Strains, Phase IV (KMG-IV): sequencing the most valuable type-strain genomes for metagenomic binning, comparative biology and taxonomic classification.</title>
        <authorList>
            <person name="Goeker M."/>
        </authorList>
    </citation>
    <scope>NUCLEOTIDE SEQUENCE [LARGE SCALE GENOMIC DNA]</scope>
    <source>
        <strain evidence="4 5">DSM 17454</strain>
    </source>
</reference>
<gene>
    <name evidence="4" type="ORF">HNQ96_005367</name>
</gene>
<evidence type="ECO:0000259" key="3">
    <source>
        <dbReference type="Pfam" id="PF11972"/>
    </source>
</evidence>
<dbReference type="InterPro" id="IPR021068">
    <property type="entry name" value="HTH_DNA-bd"/>
</dbReference>
<evidence type="ECO:0008006" key="6">
    <source>
        <dbReference type="Google" id="ProtNLM"/>
    </source>
</evidence>
<evidence type="ECO:0000313" key="5">
    <source>
        <dbReference type="Proteomes" id="UP000532373"/>
    </source>
</evidence>
<dbReference type="EMBL" id="JACHGI010000016">
    <property type="protein sequence ID" value="MBB6469477.1"/>
    <property type="molecule type" value="Genomic_DNA"/>
</dbReference>
<dbReference type="InterPro" id="IPR011670">
    <property type="entry name" value="DUF1612"/>
</dbReference>
<dbReference type="AlphaFoldDB" id="A0A8E2BG14"/>
<evidence type="ECO:0000313" key="4">
    <source>
        <dbReference type="EMBL" id="MBB6469477.1"/>
    </source>
</evidence>
<name>A0A8E2BG14_9HYPH</name>
<dbReference type="Pfam" id="PF11972">
    <property type="entry name" value="HTH_13"/>
    <property type="match status" value="1"/>
</dbReference>
<feature type="domain" description="HTH DNA binding" evidence="3">
    <location>
        <begin position="322"/>
        <end position="375"/>
    </location>
</feature>
<feature type="domain" description="DUF1612" evidence="2">
    <location>
        <begin position="188"/>
        <end position="313"/>
    </location>
</feature>
<dbReference type="NCBIfam" id="NF040876">
    <property type="entry name" value="RHE_PE00001_fam"/>
    <property type="match status" value="1"/>
</dbReference>
<feature type="region of interest" description="Disordered" evidence="1">
    <location>
        <begin position="110"/>
        <end position="148"/>
    </location>
</feature>
<dbReference type="InterPro" id="IPR048017">
    <property type="entry name" value="Y4cF-like"/>
</dbReference>
<evidence type="ECO:0000256" key="1">
    <source>
        <dbReference type="SAM" id="MobiDB-lite"/>
    </source>
</evidence>
<evidence type="ECO:0000259" key="2">
    <source>
        <dbReference type="Pfam" id="PF07756"/>
    </source>
</evidence>
<dbReference type="RefSeq" id="WP_184772885.1">
    <property type="nucleotide sequence ID" value="NZ_JACHGI010000016.1"/>
</dbReference>
<sequence>MTYEIGKIPLEGLIGPVAQATGVLVRLDERIARSPVREGWIERSHFHDAAAALWIEGELVHLEDLVFHDAHMDQRRPTHELTRAHAVVRKRRRILSQPHDWAFGSEGLRELTGQHGETGPIQSGDDRGGKGSALPEAGSAAPADGPDDDMVAQEFAEIDALLARSSKILSGADVPRRRVPQDDDRLTVLYDEDWDEAVRLAEWRDALDRSRHLPVVLRAALALDAWNDIDVLQRGAWVGPLLIAALMRKEGLAAHHLPCLHLGAKNIPRERRGARNRSDRLLAWIDAIYEAASAGLKEHDRLLLAKGQMERVLRGRRASSKLPALLDLVLSRPLVSTSMIQDTLEVSRQGALDLVGALKLREMTGRGSFRAWGIL</sequence>
<organism evidence="4 5">
    <name type="scientific">Aminobacter carboxidus</name>
    <dbReference type="NCBI Taxonomy" id="376165"/>
    <lineage>
        <taxon>Bacteria</taxon>
        <taxon>Pseudomonadati</taxon>
        <taxon>Pseudomonadota</taxon>
        <taxon>Alphaproteobacteria</taxon>
        <taxon>Hyphomicrobiales</taxon>
        <taxon>Phyllobacteriaceae</taxon>
        <taxon>Aminobacter</taxon>
    </lineage>
</organism>
<comment type="caution">
    <text evidence="4">The sequence shown here is derived from an EMBL/GenBank/DDBJ whole genome shotgun (WGS) entry which is preliminary data.</text>
</comment>